<dbReference type="PANTHER" id="PTHR33048">
    <property type="entry name" value="PTH11-LIKE INTEGRAL MEMBRANE PROTEIN (AFU_ORTHOLOGUE AFUA_5G11245)"/>
    <property type="match status" value="1"/>
</dbReference>
<keyword evidence="2" id="KW-0472">Membrane</keyword>
<organism evidence="3 4">
    <name type="scientific">Cylindrodendrum hubeiense</name>
    <dbReference type="NCBI Taxonomy" id="595255"/>
    <lineage>
        <taxon>Eukaryota</taxon>
        <taxon>Fungi</taxon>
        <taxon>Dikarya</taxon>
        <taxon>Ascomycota</taxon>
        <taxon>Pezizomycotina</taxon>
        <taxon>Sordariomycetes</taxon>
        <taxon>Hypocreomycetidae</taxon>
        <taxon>Hypocreales</taxon>
        <taxon>Nectriaceae</taxon>
        <taxon>Cylindrodendrum</taxon>
    </lineage>
</organism>
<dbReference type="EMBL" id="JAANBB010000024">
    <property type="protein sequence ID" value="KAF7555098.1"/>
    <property type="molecule type" value="Genomic_DNA"/>
</dbReference>
<protein>
    <recommendedName>
        <fullName evidence="5">Integral membrane protein</fullName>
    </recommendedName>
</protein>
<evidence type="ECO:0008006" key="5">
    <source>
        <dbReference type="Google" id="ProtNLM"/>
    </source>
</evidence>
<dbReference type="AlphaFoldDB" id="A0A9P5HHR6"/>
<feature type="region of interest" description="Disordered" evidence="1">
    <location>
        <begin position="180"/>
        <end position="205"/>
    </location>
</feature>
<name>A0A9P5HHR6_9HYPO</name>
<reference evidence="3" key="1">
    <citation type="submission" date="2020-03" db="EMBL/GenBank/DDBJ databases">
        <title>Draft Genome Sequence of Cylindrodendrum hubeiense.</title>
        <authorList>
            <person name="Buettner E."/>
            <person name="Kellner H."/>
        </authorList>
    </citation>
    <scope>NUCLEOTIDE SEQUENCE</scope>
    <source>
        <strain evidence="3">IHI 201604</strain>
    </source>
</reference>
<keyword evidence="2" id="KW-1133">Transmembrane helix</keyword>
<proteinExistence type="predicted"/>
<evidence type="ECO:0000313" key="3">
    <source>
        <dbReference type="EMBL" id="KAF7555098.1"/>
    </source>
</evidence>
<dbReference type="Proteomes" id="UP000722485">
    <property type="component" value="Unassembled WGS sequence"/>
</dbReference>
<evidence type="ECO:0000256" key="1">
    <source>
        <dbReference type="SAM" id="MobiDB-lite"/>
    </source>
</evidence>
<comment type="caution">
    <text evidence="3">The sequence shown here is derived from an EMBL/GenBank/DDBJ whole genome shotgun (WGS) entry which is preliminary data.</text>
</comment>
<keyword evidence="4" id="KW-1185">Reference proteome</keyword>
<gene>
    <name evidence="3" type="ORF">G7Z17_g2431</name>
</gene>
<dbReference type="PANTHER" id="PTHR33048:SF96">
    <property type="entry name" value="INTEGRAL MEMBRANE PROTEIN"/>
    <property type="match status" value="1"/>
</dbReference>
<feature type="compositionally biased region" description="Basic and acidic residues" evidence="1">
    <location>
        <begin position="180"/>
        <end position="192"/>
    </location>
</feature>
<evidence type="ECO:0000313" key="4">
    <source>
        <dbReference type="Proteomes" id="UP000722485"/>
    </source>
</evidence>
<keyword evidence="2" id="KW-0812">Transmembrane</keyword>
<accession>A0A9P5HHR6</accession>
<evidence type="ECO:0000256" key="2">
    <source>
        <dbReference type="SAM" id="Phobius"/>
    </source>
</evidence>
<feature type="transmembrane region" description="Helical" evidence="2">
    <location>
        <begin position="12"/>
        <end position="33"/>
    </location>
</feature>
<dbReference type="InterPro" id="IPR052337">
    <property type="entry name" value="SAT4-like"/>
</dbReference>
<dbReference type="OrthoDB" id="3936451at2759"/>
<sequence>MASKIENRGPQLMVVNLTFLTAALISIVLRCYVRYFMVKAFGKDDWLMLVGTIFFTLNGADPNGHDGNTLDIAIWSTVEQGLAITAGSLATLRPLIKAAAFRLGLTSKPISLRPSDYGSSPRMPGPKSQTGFSAREAYTLSSIGRDEAVDVKKTGLNLSSSSDSKVGIRRETKWEVKVTNVERNESEEELRSPELWNKGPRQWNE</sequence>